<evidence type="ECO:0000313" key="2">
    <source>
        <dbReference type="Proteomes" id="UP001152024"/>
    </source>
</evidence>
<keyword evidence="2" id="KW-1185">Reference proteome</keyword>
<sequence length="193" mass="21846">MDFFTTVVDNVHKINTAMFDVVHYIFGPAPPAQIKTATLHFQDFAREKPCNVQASGLTPCVRQCEQACKVTFEFDDPYCAELLSTVIWRGTCYQNFRNGKLRHKFRVKGCSDYEVYWGTRGLPAGDGYRRHLFLKNKAQGKKGYGDTCTFDVEYCHRRIARLKDKSKSCKSSNGSCAATSVTCKGARKIRRGS</sequence>
<comment type="caution">
    <text evidence="1">The sequence shown here is derived from an EMBL/GenBank/DDBJ whole genome shotgun (WGS) entry which is preliminary data.</text>
</comment>
<protein>
    <submittedName>
        <fullName evidence="1">Uncharacterized protein</fullName>
    </submittedName>
</protein>
<accession>A0ABQ8QY50</accession>
<reference evidence="1" key="1">
    <citation type="submission" date="2022-09" db="EMBL/GenBank/DDBJ databases">
        <title>Fusarium specimens isolated from Avocado Roots.</title>
        <authorList>
            <person name="Stajich J."/>
            <person name="Roper C."/>
            <person name="Heimlech-Rivalta G."/>
        </authorList>
    </citation>
    <scope>NUCLEOTIDE SEQUENCE</scope>
    <source>
        <strain evidence="1">CF00095</strain>
    </source>
</reference>
<gene>
    <name evidence="1" type="ORF">NW768_011211</name>
</gene>
<name>A0ABQ8QY50_FUSEQ</name>
<proteinExistence type="predicted"/>
<dbReference type="Proteomes" id="UP001152024">
    <property type="component" value="Unassembled WGS sequence"/>
</dbReference>
<organism evidence="1 2">
    <name type="scientific">Fusarium equiseti</name>
    <name type="common">Fusarium scirpi</name>
    <dbReference type="NCBI Taxonomy" id="61235"/>
    <lineage>
        <taxon>Eukaryota</taxon>
        <taxon>Fungi</taxon>
        <taxon>Dikarya</taxon>
        <taxon>Ascomycota</taxon>
        <taxon>Pezizomycotina</taxon>
        <taxon>Sordariomycetes</taxon>
        <taxon>Hypocreomycetidae</taxon>
        <taxon>Hypocreales</taxon>
        <taxon>Nectriaceae</taxon>
        <taxon>Fusarium</taxon>
        <taxon>Fusarium incarnatum-equiseti species complex</taxon>
    </lineage>
</organism>
<dbReference type="EMBL" id="JAOQBH010000027">
    <property type="protein sequence ID" value="KAJ4115359.1"/>
    <property type="molecule type" value="Genomic_DNA"/>
</dbReference>
<evidence type="ECO:0000313" key="1">
    <source>
        <dbReference type="EMBL" id="KAJ4115359.1"/>
    </source>
</evidence>